<feature type="compositionally biased region" description="Low complexity" evidence="7">
    <location>
        <begin position="367"/>
        <end position="392"/>
    </location>
</feature>
<evidence type="ECO:0000256" key="8">
    <source>
        <dbReference type="SAM" id="SignalP"/>
    </source>
</evidence>
<dbReference type="InterPro" id="IPR018087">
    <property type="entry name" value="Glyco_hydro_5_CS"/>
</dbReference>
<sequence length="456" mass="49156">MIFNKVPALFALVGVAAAAGVKYTGVNEASMEFGVGTFGPDTPSTFPGVYDKQFTAPNTNTIPYWRDLGANIFRLSFSWERAQPTLSSALDENYVKYLDQFVSAATSTANGSQYVLLDLHNYARWNGKVVGSDIPSSALSDFWTRMANRYKSNPRVYIDIMNEPHDMPVNQKYLSFAMQWFSAAQDALNAIRNTGFSNLILVPGISYTGAHSWVSSGNAAAALSITDPLNNFAFDMHHMVTHQILCLRLASHTDVNSARSSSCTHGTEAFTAATSWLRSNNRKAFLGEWAATTDASCQASIDSAAAYLDANSDVWIGWTWWAAGPWWGDYMYSIEPSSVTSGDAAQTKILKKYFAGNSVNPGPKPQTTSTTTTTTRTTTTTTTTRPTTSATCAPSTVTVNGPGSTVTVPGQVVTVTVTPGQPTTQRTTTTTTTTRPQTTTTTSTGSGPCASMYGQW</sequence>
<dbReference type="EC" id="3.2.1.4" evidence="3"/>
<comment type="catalytic activity">
    <reaction evidence="1">
        <text>Endohydrolysis of (1-&gt;4)-beta-D-glucosidic linkages in cellulose, lichenin and cereal beta-D-glucans.</text>
        <dbReference type="EC" id="3.2.1.4"/>
    </reaction>
</comment>
<gene>
    <name evidence="10" type="primary">GH5D</name>
</gene>
<name>A0A2U8U9R3_9FUNG</name>
<reference evidence="10" key="1">
    <citation type="submission" date="2017-07" db="EMBL/GenBank/DDBJ databases">
        <title>Origin of fungal plant biomass degrading enzymes: Comparative enzyme profile studies of zoosporic, early lineage fungi.</title>
        <authorList>
            <person name="Lange L."/>
            <person name="Pilgaard B."/>
            <person name="Herbst F.-A."/>
            <person name="Barret K."/>
            <person name="Busk P.K."/>
            <person name="Pedersen A.G."/>
        </authorList>
    </citation>
    <scope>NUCLEOTIDE SEQUENCE</scope>
</reference>
<evidence type="ECO:0000256" key="7">
    <source>
        <dbReference type="SAM" id="MobiDB-lite"/>
    </source>
</evidence>
<evidence type="ECO:0000259" key="9">
    <source>
        <dbReference type="Pfam" id="PF00150"/>
    </source>
</evidence>
<dbReference type="InterPro" id="IPR017853">
    <property type="entry name" value="GH"/>
</dbReference>
<keyword evidence="4 6" id="KW-0378">Hydrolase</keyword>
<feature type="compositionally biased region" description="Low complexity" evidence="7">
    <location>
        <begin position="418"/>
        <end position="448"/>
    </location>
</feature>
<feature type="region of interest" description="Disordered" evidence="7">
    <location>
        <begin position="356"/>
        <end position="392"/>
    </location>
</feature>
<organism evidence="10">
    <name type="scientific">Rhizophlyctis rosea</name>
    <dbReference type="NCBI Taxonomy" id="64517"/>
    <lineage>
        <taxon>Eukaryota</taxon>
        <taxon>Fungi</taxon>
        <taxon>Fungi incertae sedis</taxon>
        <taxon>Chytridiomycota</taxon>
        <taxon>Chytridiomycota incertae sedis</taxon>
        <taxon>Chytridiomycetes</taxon>
        <taxon>Rhizophlyctidales</taxon>
        <taxon>Rhizophlyctidaceae</taxon>
        <taxon>Rhizophlyctis</taxon>
    </lineage>
</organism>
<dbReference type="Pfam" id="PF00150">
    <property type="entry name" value="Cellulase"/>
    <property type="match status" value="1"/>
</dbReference>
<feature type="chain" id="PRO_5016139019" description="cellulase" evidence="8">
    <location>
        <begin position="19"/>
        <end position="456"/>
    </location>
</feature>
<evidence type="ECO:0000256" key="1">
    <source>
        <dbReference type="ARBA" id="ARBA00000966"/>
    </source>
</evidence>
<evidence type="ECO:0000256" key="4">
    <source>
        <dbReference type="ARBA" id="ARBA00022801"/>
    </source>
</evidence>
<comment type="similarity">
    <text evidence="2 6">Belongs to the glycosyl hydrolase 5 (cellulase A) family.</text>
</comment>
<dbReference type="EMBL" id="MF432158">
    <property type="protein sequence ID" value="AWM99292.1"/>
    <property type="molecule type" value="Genomic_DNA"/>
</dbReference>
<dbReference type="GO" id="GO:0009251">
    <property type="term" value="P:glucan catabolic process"/>
    <property type="evidence" value="ECO:0007669"/>
    <property type="project" value="TreeGrafter"/>
</dbReference>
<feature type="region of interest" description="Disordered" evidence="7">
    <location>
        <begin position="418"/>
        <end position="456"/>
    </location>
</feature>
<evidence type="ECO:0000256" key="2">
    <source>
        <dbReference type="ARBA" id="ARBA00005641"/>
    </source>
</evidence>
<feature type="domain" description="Glycoside hydrolase family 5" evidence="9">
    <location>
        <begin position="54"/>
        <end position="323"/>
    </location>
</feature>
<evidence type="ECO:0000313" key="10">
    <source>
        <dbReference type="EMBL" id="AWM99292.1"/>
    </source>
</evidence>
<dbReference type="PROSITE" id="PS00659">
    <property type="entry name" value="GLYCOSYL_HYDROL_F5"/>
    <property type="match status" value="1"/>
</dbReference>
<evidence type="ECO:0000256" key="5">
    <source>
        <dbReference type="ARBA" id="ARBA00023295"/>
    </source>
</evidence>
<dbReference type="InterPro" id="IPR001547">
    <property type="entry name" value="Glyco_hydro_5"/>
</dbReference>
<dbReference type="Gene3D" id="3.20.20.80">
    <property type="entry name" value="Glycosidases"/>
    <property type="match status" value="1"/>
</dbReference>
<dbReference type="GO" id="GO:0008810">
    <property type="term" value="F:cellulase activity"/>
    <property type="evidence" value="ECO:0007669"/>
    <property type="project" value="UniProtKB-EC"/>
</dbReference>
<accession>A0A2U8U9R3</accession>
<dbReference type="PANTHER" id="PTHR34142">
    <property type="entry name" value="ENDO-BETA-1,4-GLUCANASE A"/>
    <property type="match status" value="1"/>
</dbReference>
<dbReference type="SUPFAM" id="SSF51445">
    <property type="entry name" value="(Trans)glycosidases"/>
    <property type="match status" value="1"/>
</dbReference>
<dbReference type="AlphaFoldDB" id="A0A2U8U9R3"/>
<proteinExistence type="inferred from homology"/>
<evidence type="ECO:0000256" key="6">
    <source>
        <dbReference type="RuleBase" id="RU361153"/>
    </source>
</evidence>
<dbReference type="PANTHER" id="PTHR34142:SF1">
    <property type="entry name" value="GLYCOSIDE HYDROLASE FAMILY 5 DOMAIN-CONTAINING PROTEIN"/>
    <property type="match status" value="1"/>
</dbReference>
<protein>
    <recommendedName>
        <fullName evidence="3">cellulase</fullName>
        <ecNumber evidence="3">3.2.1.4</ecNumber>
    </recommendedName>
</protein>
<keyword evidence="8" id="KW-0732">Signal</keyword>
<keyword evidence="5 6" id="KW-0326">Glycosidase</keyword>
<feature type="signal peptide" evidence="8">
    <location>
        <begin position="1"/>
        <end position="18"/>
    </location>
</feature>
<evidence type="ECO:0000256" key="3">
    <source>
        <dbReference type="ARBA" id="ARBA00012601"/>
    </source>
</evidence>